<dbReference type="InterPro" id="IPR002699">
    <property type="entry name" value="V_ATPase_D"/>
</dbReference>
<dbReference type="GO" id="GO:0005524">
    <property type="term" value="F:ATP binding"/>
    <property type="evidence" value="ECO:0007669"/>
    <property type="project" value="UniProtKB-UniRule"/>
</dbReference>
<dbReference type="EMBL" id="NOZQ01000136">
    <property type="protein sequence ID" value="OYD15238.1"/>
    <property type="molecule type" value="Genomic_DNA"/>
</dbReference>
<keyword evidence="4" id="KW-0375">Hydrogen ion transport</keyword>
<evidence type="ECO:0000256" key="3">
    <source>
        <dbReference type="ARBA" id="ARBA00023065"/>
    </source>
</evidence>
<organism evidence="6 7">
    <name type="scientific">candidate division WOR-3 bacterium JGI_Cruoil_03_44_89</name>
    <dbReference type="NCBI Taxonomy" id="1973748"/>
    <lineage>
        <taxon>Bacteria</taxon>
        <taxon>Bacteria division WOR-3</taxon>
    </lineage>
</organism>
<keyword evidence="2 4" id="KW-0813">Transport</keyword>
<dbReference type="NCBIfam" id="TIGR00309">
    <property type="entry name" value="V_ATPase_subD"/>
    <property type="match status" value="1"/>
</dbReference>
<protein>
    <recommendedName>
        <fullName evidence="4">V-type ATP synthase subunit D</fullName>
    </recommendedName>
    <alternativeName>
        <fullName evidence="4">V-ATPase subunit D</fullName>
    </alternativeName>
</protein>
<dbReference type="Pfam" id="PF01813">
    <property type="entry name" value="ATP-synt_D"/>
    <property type="match status" value="1"/>
</dbReference>
<name>A0A235BSE8_UNCW3</name>
<comment type="function">
    <text evidence="4">Produces ATP from ADP in the presence of a proton gradient across the membrane.</text>
</comment>
<keyword evidence="3 4" id="KW-0406">Ion transport</keyword>
<proteinExistence type="inferred from homology"/>
<comment type="caution">
    <text evidence="6">The sequence shown here is derived from an EMBL/GenBank/DDBJ whole genome shotgun (WGS) entry which is preliminary data.</text>
</comment>
<accession>A0A235BSE8</accession>
<keyword evidence="4" id="KW-0066">ATP synthesis</keyword>
<evidence type="ECO:0000256" key="5">
    <source>
        <dbReference type="SAM" id="Coils"/>
    </source>
</evidence>
<evidence type="ECO:0000256" key="2">
    <source>
        <dbReference type="ARBA" id="ARBA00022448"/>
    </source>
</evidence>
<dbReference type="GO" id="GO:0046933">
    <property type="term" value="F:proton-transporting ATP synthase activity, rotational mechanism"/>
    <property type="evidence" value="ECO:0007669"/>
    <property type="project" value="UniProtKB-UniRule"/>
</dbReference>
<comment type="similarity">
    <text evidence="1 4">Belongs to the V-ATPase D subunit family.</text>
</comment>
<evidence type="ECO:0000256" key="1">
    <source>
        <dbReference type="ARBA" id="ARBA00005850"/>
    </source>
</evidence>
<evidence type="ECO:0000313" key="6">
    <source>
        <dbReference type="EMBL" id="OYD15238.1"/>
    </source>
</evidence>
<keyword evidence="5" id="KW-0175">Coiled coil</keyword>
<dbReference type="AlphaFoldDB" id="A0A235BSE8"/>
<sequence>MKLNVNATRMEFLKLRKRTSIAKRGHKLLKDKQDELMERLLAMTKKVEELREKVEEELARTTKKFLLARAGMEPDFVEEALLIPTKRVEVELEEKNLLNVKIPVLRQSVSGEIISYGYHETSPELDAALYSLDKAIGDLLELAAMEKTLELIAVEIEKTRRRVNALEYILIPNLEETLRYIVMKLSEIERSTLSRLMRIKDIVRAH</sequence>
<reference evidence="6 7" key="1">
    <citation type="submission" date="2017-07" db="EMBL/GenBank/DDBJ databases">
        <title>Recovery of genomes from metagenomes via a dereplication, aggregation, and scoring strategy.</title>
        <authorList>
            <person name="Sieber C.M."/>
            <person name="Probst A.J."/>
            <person name="Sharrar A."/>
            <person name="Thomas B.C."/>
            <person name="Hess M."/>
            <person name="Tringe S.G."/>
            <person name="Banfield J.F."/>
        </authorList>
    </citation>
    <scope>NUCLEOTIDE SEQUENCE [LARGE SCALE GENOMIC DNA]</scope>
    <source>
        <strain evidence="6">JGI_Cruoil_03_44_89</strain>
    </source>
</reference>
<feature type="coiled-coil region" evidence="5">
    <location>
        <begin position="33"/>
        <end position="64"/>
    </location>
</feature>
<gene>
    <name evidence="4" type="primary">atpD</name>
    <name evidence="6" type="ORF">CH333_06210</name>
</gene>
<evidence type="ECO:0000313" key="7">
    <source>
        <dbReference type="Proteomes" id="UP000215215"/>
    </source>
</evidence>
<dbReference type="HAMAP" id="MF_00271">
    <property type="entry name" value="ATP_synth_D_arch"/>
    <property type="match status" value="1"/>
</dbReference>
<evidence type="ECO:0000256" key="4">
    <source>
        <dbReference type="HAMAP-Rule" id="MF_00271"/>
    </source>
</evidence>
<dbReference type="GO" id="GO:0042777">
    <property type="term" value="P:proton motive force-driven plasma membrane ATP synthesis"/>
    <property type="evidence" value="ECO:0007669"/>
    <property type="project" value="UniProtKB-UniRule"/>
</dbReference>
<dbReference type="GO" id="GO:0046961">
    <property type="term" value="F:proton-transporting ATPase activity, rotational mechanism"/>
    <property type="evidence" value="ECO:0007669"/>
    <property type="project" value="InterPro"/>
</dbReference>
<dbReference type="Gene3D" id="1.10.287.3240">
    <property type="match status" value="1"/>
</dbReference>
<dbReference type="Proteomes" id="UP000215215">
    <property type="component" value="Unassembled WGS sequence"/>
</dbReference>
<dbReference type="PANTHER" id="PTHR11671">
    <property type="entry name" value="V-TYPE ATP SYNTHASE SUBUNIT D"/>
    <property type="match status" value="1"/>
</dbReference>